<dbReference type="RefSeq" id="XP_014473709.1">
    <property type="nucleotide sequence ID" value="XM_014618223.1"/>
</dbReference>
<feature type="compositionally biased region" description="Polar residues" evidence="1">
    <location>
        <begin position="81"/>
        <end position="97"/>
    </location>
</feature>
<feature type="region of interest" description="Disordered" evidence="1">
    <location>
        <begin position="61"/>
        <end position="112"/>
    </location>
</feature>
<dbReference type="KEGG" id="dqu:106743912"/>
<feature type="region of interest" description="Disordered" evidence="1">
    <location>
        <begin position="22"/>
        <end position="42"/>
    </location>
</feature>
<dbReference type="Proteomes" id="UP000515204">
    <property type="component" value="Unplaced"/>
</dbReference>
<evidence type="ECO:0000313" key="3">
    <source>
        <dbReference type="RefSeq" id="XP_014473709.1"/>
    </source>
</evidence>
<organism evidence="2 3">
    <name type="scientific">Dinoponera quadriceps</name>
    <name type="common">South American ant</name>
    <dbReference type="NCBI Taxonomy" id="609295"/>
    <lineage>
        <taxon>Eukaryota</taxon>
        <taxon>Metazoa</taxon>
        <taxon>Ecdysozoa</taxon>
        <taxon>Arthropoda</taxon>
        <taxon>Hexapoda</taxon>
        <taxon>Insecta</taxon>
        <taxon>Pterygota</taxon>
        <taxon>Neoptera</taxon>
        <taxon>Endopterygota</taxon>
        <taxon>Hymenoptera</taxon>
        <taxon>Apocrita</taxon>
        <taxon>Aculeata</taxon>
        <taxon>Formicoidea</taxon>
        <taxon>Formicidae</taxon>
        <taxon>Ponerinae</taxon>
        <taxon>Ponerini</taxon>
        <taxon>Dinoponera</taxon>
    </lineage>
</organism>
<keyword evidence="2" id="KW-1185">Reference proteome</keyword>
<reference evidence="3" key="1">
    <citation type="submission" date="2025-08" db="UniProtKB">
        <authorList>
            <consortium name="RefSeq"/>
        </authorList>
    </citation>
    <scope>IDENTIFICATION</scope>
</reference>
<feature type="compositionally biased region" description="Basic and acidic residues" evidence="1">
    <location>
        <begin position="64"/>
        <end position="80"/>
    </location>
</feature>
<evidence type="ECO:0000313" key="2">
    <source>
        <dbReference type="Proteomes" id="UP000515204"/>
    </source>
</evidence>
<dbReference type="GeneID" id="106743912"/>
<dbReference type="AlphaFoldDB" id="A0A6P3X746"/>
<sequence>MSLPVIWTRYVCHVGVEQCKIPRNRGSMPENGSSPGTFGESERRGRVWCLDVQVCKIGQRVRRSLPERGRRHSPRYEKGNSHFSAESSANDSRNSAISRKGQGEAPGAEIYS</sequence>
<proteinExistence type="predicted"/>
<name>A0A6P3X746_DINQU</name>
<gene>
    <name evidence="3" type="primary">LOC106743912</name>
</gene>
<evidence type="ECO:0000256" key="1">
    <source>
        <dbReference type="SAM" id="MobiDB-lite"/>
    </source>
</evidence>
<protein>
    <submittedName>
        <fullName evidence="3">Uncharacterized protein LOC106743912</fullName>
    </submittedName>
</protein>
<accession>A0A6P3X746</accession>